<dbReference type="GO" id="GO:0030183">
    <property type="term" value="P:B cell differentiation"/>
    <property type="evidence" value="ECO:0007669"/>
    <property type="project" value="TreeGrafter"/>
</dbReference>
<keyword evidence="13" id="KW-1185">Reference proteome</keyword>
<feature type="transmembrane region" description="Helical" evidence="9">
    <location>
        <begin position="459"/>
        <end position="482"/>
    </location>
</feature>
<reference evidence="12 13" key="1">
    <citation type="journal article" date="2019" name="Sci. Data">
        <title>Hybrid genome assembly and annotation of Danionella translucida.</title>
        <authorList>
            <person name="Kadobianskyi M."/>
            <person name="Schulze L."/>
            <person name="Schuelke M."/>
            <person name="Judkewitz B."/>
        </authorList>
    </citation>
    <scope>NUCLEOTIDE SEQUENCE [LARGE SCALE GENOMIC DNA]</scope>
    <source>
        <strain evidence="12 13">Bolton</strain>
    </source>
</reference>
<evidence type="ECO:0000256" key="8">
    <source>
        <dbReference type="ARBA" id="ARBA00023136"/>
    </source>
</evidence>
<dbReference type="OrthoDB" id="3256376at2759"/>
<comment type="subcellular location">
    <subcellularLocation>
        <location evidence="1">Cell membrane</location>
        <topology evidence="1">Single-pass type I membrane protein</topology>
    </subcellularLocation>
</comment>
<keyword evidence="7 9" id="KW-1133">Transmembrane helix</keyword>
<evidence type="ECO:0000313" key="12">
    <source>
        <dbReference type="EMBL" id="TRY76059.1"/>
    </source>
</evidence>
<protein>
    <recommendedName>
        <fullName evidence="11">Ig-like domain-containing protein</fullName>
    </recommendedName>
</protein>
<dbReference type="STRING" id="623744.A0A553PEF2"/>
<name>A0A553PEF2_9TELE</name>
<dbReference type="EMBL" id="SRMA01026706">
    <property type="protein sequence ID" value="TRY76059.1"/>
    <property type="molecule type" value="Genomic_DNA"/>
</dbReference>
<dbReference type="PANTHER" id="PTHR24416">
    <property type="entry name" value="TYROSINE-PROTEIN KINASE RECEPTOR"/>
    <property type="match status" value="1"/>
</dbReference>
<dbReference type="GO" id="GO:0007169">
    <property type="term" value="P:cell surface receptor protein tyrosine kinase signaling pathway"/>
    <property type="evidence" value="ECO:0007669"/>
    <property type="project" value="TreeGrafter"/>
</dbReference>
<dbReference type="Pfam" id="PF07714">
    <property type="entry name" value="PK_Tyr_Ser-Thr"/>
    <property type="match status" value="1"/>
</dbReference>
<dbReference type="Proteomes" id="UP000316079">
    <property type="component" value="Unassembled WGS sequence"/>
</dbReference>
<dbReference type="InterPro" id="IPR003598">
    <property type="entry name" value="Ig_sub2"/>
</dbReference>
<dbReference type="PROSITE" id="PS50835">
    <property type="entry name" value="IG_LIKE"/>
    <property type="match status" value="2"/>
</dbReference>
<feature type="chain" id="PRO_5044617406" description="Ig-like domain-containing protein" evidence="10">
    <location>
        <begin position="21"/>
        <end position="676"/>
    </location>
</feature>
<keyword evidence="2" id="KW-1003">Cell membrane</keyword>
<dbReference type="GO" id="GO:0005886">
    <property type="term" value="C:plasma membrane"/>
    <property type="evidence" value="ECO:0007669"/>
    <property type="project" value="UniProtKB-SubCell"/>
</dbReference>
<dbReference type="InterPro" id="IPR036179">
    <property type="entry name" value="Ig-like_dom_sf"/>
</dbReference>
<dbReference type="SUPFAM" id="SSF48726">
    <property type="entry name" value="Immunoglobulin"/>
    <property type="match status" value="1"/>
</dbReference>
<dbReference type="InterPro" id="IPR013098">
    <property type="entry name" value="Ig_I-set"/>
</dbReference>
<evidence type="ECO:0000256" key="9">
    <source>
        <dbReference type="SAM" id="Phobius"/>
    </source>
</evidence>
<reference evidence="12" key="2">
    <citation type="submission" date="2019-04" db="EMBL/GenBank/DDBJ databases">
        <authorList>
            <person name="Kadobianskyi M."/>
            <person name="Schulze L."/>
            <person name="Schuelke M."/>
            <person name="Judkewitz B."/>
        </authorList>
    </citation>
    <scope>NUCLEOTIDE SEQUENCE</scope>
    <source>
        <strain evidence="12">Bolton</strain>
        <tissue evidence="12">Whole-body</tissue>
    </source>
</reference>
<dbReference type="GO" id="GO:0019838">
    <property type="term" value="F:growth factor binding"/>
    <property type="evidence" value="ECO:0007669"/>
    <property type="project" value="TreeGrafter"/>
</dbReference>
<proteinExistence type="predicted"/>
<dbReference type="AlphaFoldDB" id="A0A553PEF2"/>
<evidence type="ECO:0000256" key="1">
    <source>
        <dbReference type="ARBA" id="ARBA00004251"/>
    </source>
</evidence>
<dbReference type="SMART" id="SM00408">
    <property type="entry name" value="IGc2"/>
    <property type="match status" value="1"/>
</dbReference>
<dbReference type="InterPro" id="IPR007110">
    <property type="entry name" value="Ig-like_dom"/>
</dbReference>
<dbReference type="GO" id="GO:0019221">
    <property type="term" value="P:cytokine-mediated signaling pathway"/>
    <property type="evidence" value="ECO:0007669"/>
    <property type="project" value="TreeGrafter"/>
</dbReference>
<evidence type="ECO:0000313" key="13">
    <source>
        <dbReference type="Proteomes" id="UP000316079"/>
    </source>
</evidence>
<evidence type="ECO:0000256" key="3">
    <source>
        <dbReference type="ARBA" id="ARBA00022553"/>
    </source>
</evidence>
<keyword evidence="8 9" id="KW-0472">Membrane</keyword>
<feature type="domain" description="Ig-like" evidence="11">
    <location>
        <begin position="108"/>
        <end position="188"/>
    </location>
</feature>
<dbReference type="GO" id="GO:0043235">
    <property type="term" value="C:receptor complex"/>
    <property type="evidence" value="ECO:0007669"/>
    <property type="project" value="TreeGrafter"/>
</dbReference>
<keyword evidence="6" id="KW-0067">ATP-binding</keyword>
<evidence type="ECO:0000256" key="10">
    <source>
        <dbReference type="SAM" id="SignalP"/>
    </source>
</evidence>
<dbReference type="SMART" id="SM00409">
    <property type="entry name" value="IG"/>
    <property type="match status" value="1"/>
</dbReference>
<dbReference type="InterPro" id="IPR003599">
    <property type="entry name" value="Ig_sub"/>
</dbReference>
<keyword evidence="3" id="KW-0597">Phosphoprotein</keyword>
<feature type="domain" description="Ig-like" evidence="11">
    <location>
        <begin position="196"/>
        <end position="278"/>
    </location>
</feature>
<dbReference type="EMBL" id="SRMA01026706">
    <property type="protein sequence ID" value="TRY76060.1"/>
    <property type="molecule type" value="Genomic_DNA"/>
</dbReference>
<evidence type="ECO:0000259" key="11">
    <source>
        <dbReference type="PROSITE" id="PS50835"/>
    </source>
</evidence>
<evidence type="ECO:0000256" key="4">
    <source>
        <dbReference type="ARBA" id="ARBA00022692"/>
    </source>
</evidence>
<dbReference type="InterPro" id="IPR050122">
    <property type="entry name" value="RTK"/>
</dbReference>
<organism evidence="12 13">
    <name type="scientific">Danionella cerebrum</name>
    <dbReference type="NCBI Taxonomy" id="2873325"/>
    <lineage>
        <taxon>Eukaryota</taxon>
        <taxon>Metazoa</taxon>
        <taxon>Chordata</taxon>
        <taxon>Craniata</taxon>
        <taxon>Vertebrata</taxon>
        <taxon>Euteleostomi</taxon>
        <taxon>Actinopterygii</taxon>
        <taxon>Neopterygii</taxon>
        <taxon>Teleostei</taxon>
        <taxon>Ostariophysi</taxon>
        <taxon>Cypriniformes</taxon>
        <taxon>Danionidae</taxon>
        <taxon>Danioninae</taxon>
        <taxon>Danionella</taxon>
    </lineage>
</organism>
<keyword evidence="4 9" id="KW-0812">Transmembrane</keyword>
<dbReference type="Gene3D" id="2.60.40.10">
    <property type="entry name" value="Immunoglobulins"/>
    <property type="match status" value="1"/>
</dbReference>
<dbReference type="InterPro" id="IPR001245">
    <property type="entry name" value="Ser-Thr/Tyr_kinase_cat_dom"/>
</dbReference>
<dbReference type="Pfam" id="PF07679">
    <property type="entry name" value="I-set"/>
    <property type="match status" value="1"/>
</dbReference>
<evidence type="ECO:0000256" key="6">
    <source>
        <dbReference type="ARBA" id="ARBA00022840"/>
    </source>
</evidence>
<keyword evidence="10" id="KW-0732">Signal</keyword>
<sequence length="676" mass="76469">MYLEKSLVLLMLLWSMRADAANQTHPKCDSDGSTISCMLEEKDCVSSQPIQLNIPKGQTVLVSSPCRRNSSDGDMCLCDRSRGSGNETYTMICCNRSIDVVFTPQRRPSVPILKPLPVPKKSLRVDLACSSEGNPKPRLTWSGHSQSPEEGMKSDFLKAESTLREYAYNPNSSDLKCCASNALGKECTELHHYELEKMVHEPEIIFLKSGEPLILQCNVRFERNVELKWHFNNTVVEGITMADFDTWTEHVFIESVDVTNSGKYSCKSNNQSRDTYVQVLAQNKGSFCFQALVFSHPKAQSYWITPNQSQIQAKVIELNRYNSTHELCTMEPGLYQLELKAREYTVTRNLSLCISDVPSLKIQRDSRNTSCEAQTSLPVTAAWKLCPSHKQCIDPEDWKEIPVSHPHLSGSDHFCHKTIGFAREDLNTDNHLIKCCIRNVAGERCSEQILLKTYPYAEYMLYSLFISVLLLIIIALIVFIRVKYCCNGDLLKYLRSNRESFHKYLTDAFNRDRFRGLYHSFQQKRSSSDAIKSNSRSNFCQSGCAESKGLGNEFEMLLGPSFCSALAAEERVKREEEELQSLTYDDLLSFSYQVAKGMEFLSSKKVMCHCWSLNPADRPCFSKLVAFVENALSALEERLYRNVGDSHSASVYQNAPGIETESKVEAISGPTDEAPV</sequence>
<gene>
    <name evidence="12" type="ORF">DNTS_012278</name>
</gene>
<evidence type="ECO:0000256" key="5">
    <source>
        <dbReference type="ARBA" id="ARBA00022741"/>
    </source>
</evidence>
<comment type="caution">
    <text evidence="12">The sequence shown here is derived from an EMBL/GenBank/DDBJ whole genome shotgun (WGS) entry which is preliminary data.</text>
</comment>
<evidence type="ECO:0000256" key="2">
    <source>
        <dbReference type="ARBA" id="ARBA00022475"/>
    </source>
</evidence>
<accession>A0A553PEF2</accession>
<keyword evidence="5" id="KW-0547">Nucleotide-binding</keyword>
<dbReference type="GO" id="GO:0005524">
    <property type="term" value="F:ATP binding"/>
    <property type="evidence" value="ECO:0007669"/>
    <property type="project" value="UniProtKB-KW"/>
</dbReference>
<evidence type="ECO:0000256" key="7">
    <source>
        <dbReference type="ARBA" id="ARBA00022989"/>
    </source>
</evidence>
<feature type="signal peptide" evidence="10">
    <location>
        <begin position="1"/>
        <end position="20"/>
    </location>
</feature>
<dbReference type="GO" id="GO:0004714">
    <property type="term" value="F:transmembrane receptor protein tyrosine kinase activity"/>
    <property type="evidence" value="ECO:0007669"/>
    <property type="project" value="TreeGrafter"/>
</dbReference>
<dbReference type="PANTHER" id="PTHR24416:SF356">
    <property type="entry name" value="RECEPTOR-TYPE TYROSINE-PROTEIN KINASE FLT3"/>
    <property type="match status" value="1"/>
</dbReference>
<dbReference type="InterPro" id="IPR013783">
    <property type="entry name" value="Ig-like_fold"/>
</dbReference>